<dbReference type="InterPro" id="IPR013083">
    <property type="entry name" value="Znf_RING/FYVE/PHD"/>
</dbReference>
<dbReference type="EnsemblMetazoa" id="XM_022808621">
    <property type="protein sequence ID" value="XP_022664356"/>
    <property type="gene ID" value="LOC111251724"/>
</dbReference>
<keyword evidence="2 4" id="KW-0863">Zinc-finger</keyword>
<evidence type="ECO:0000256" key="1">
    <source>
        <dbReference type="ARBA" id="ARBA00022723"/>
    </source>
</evidence>
<dbReference type="GeneID" id="111251724"/>
<dbReference type="InterPro" id="IPR001965">
    <property type="entry name" value="Znf_PHD"/>
</dbReference>
<dbReference type="InterPro" id="IPR019786">
    <property type="entry name" value="Zinc_finger_PHD-type_CS"/>
</dbReference>
<evidence type="ECO:0000256" key="4">
    <source>
        <dbReference type="PROSITE-ProRule" id="PRU00146"/>
    </source>
</evidence>
<dbReference type="Gene3D" id="3.30.40.10">
    <property type="entry name" value="Zinc/RING finger domain, C3HC4 (zinc finger)"/>
    <property type="match status" value="1"/>
</dbReference>
<evidence type="ECO:0000313" key="6">
    <source>
        <dbReference type="EnsemblMetazoa" id="XP_022664356"/>
    </source>
</evidence>
<protein>
    <recommendedName>
        <fullName evidence="5">PHD-type domain-containing protein</fullName>
    </recommendedName>
</protein>
<name>A0A7M7KCW2_VARDE</name>
<dbReference type="RefSeq" id="XP_022664356.1">
    <property type="nucleotide sequence ID" value="XM_022808621.1"/>
</dbReference>
<evidence type="ECO:0000256" key="3">
    <source>
        <dbReference type="ARBA" id="ARBA00022833"/>
    </source>
</evidence>
<dbReference type="InParanoid" id="A0A7M7KCW2"/>
<evidence type="ECO:0000256" key="2">
    <source>
        <dbReference type="ARBA" id="ARBA00022771"/>
    </source>
</evidence>
<evidence type="ECO:0000259" key="5">
    <source>
        <dbReference type="PROSITE" id="PS50016"/>
    </source>
</evidence>
<dbReference type="GO" id="GO:0008270">
    <property type="term" value="F:zinc ion binding"/>
    <property type="evidence" value="ECO:0007669"/>
    <property type="project" value="UniProtKB-KW"/>
</dbReference>
<dbReference type="KEGG" id="vde:111251724"/>
<dbReference type="SMART" id="SM00249">
    <property type="entry name" value="PHD"/>
    <property type="match status" value="1"/>
</dbReference>
<dbReference type="InterPro" id="IPR011011">
    <property type="entry name" value="Znf_FYVE_PHD"/>
</dbReference>
<sequence length="232" mass="26604">MDELGILDDGLLLVDGVNEFLEENPRNSSHEMVEVLSTTVESASESTDSDETVNSVQSNEIWSRCAGNGNATNEVGEESRKNLYEGKYRIERETLLSTDRERGFLTAIFGSANLHKLWFPIKPDQLPSTEDALSNYLIENLIPTELNRFFAPAAWCQLKTLVERKRRAWTCRLCSIPRNRNMMECEACHTWFHMCCVQAVRTSTYVSFDSWVCTYCIERMKKCIVVLHKLSD</sequence>
<keyword evidence="1" id="KW-0479">Metal-binding</keyword>
<keyword evidence="3" id="KW-0862">Zinc</keyword>
<reference evidence="6" key="1">
    <citation type="submission" date="2021-01" db="UniProtKB">
        <authorList>
            <consortium name="EnsemblMetazoa"/>
        </authorList>
    </citation>
    <scope>IDENTIFICATION</scope>
</reference>
<dbReference type="OrthoDB" id="436852at2759"/>
<dbReference type="AlphaFoldDB" id="A0A7M7KCW2"/>
<dbReference type="CDD" id="cd15489">
    <property type="entry name" value="PHD_SF"/>
    <property type="match status" value="1"/>
</dbReference>
<dbReference type="InterPro" id="IPR019787">
    <property type="entry name" value="Znf_PHD-finger"/>
</dbReference>
<dbReference type="Pfam" id="PF00628">
    <property type="entry name" value="PHD"/>
    <property type="match status" value="1"/>
</dbReference>
<evidence type="ECO:0000313" key="7">
    <source>
        <dbReference type="Proteomes" id="UP000594260"/>
    </source>
</evidence>
<dbReference type="PROSITE" id="PS50016">
    <property type="entry name" value="ZF_PHD_2"/>
    <property type="match status" value="1"/>
</dbReference>
<keyword evidence="7" id="KW-1185">Reference proteome</keyword>
<accession>A0A7M7KCW2</accession>
<dbReference type="SUPFAM" id="SSF57903">
    <property type="entry name" value="FYVE/PHD zinc finger"/>
    <property type="match status" value="1"/>
</dbReference>
<proteinExistence type="predicted"/>
<organism evidence="6 7">
    <name type="scientific">Varroa destructor</name>
    <name type="common">Honeybee mite</name>
    <dbReference type="NCBI Taxonomy" id="109461"/>
    <lineage>
        <taxon>Eukaryota</taxon>
        <taxon>Metazoa</taxon>
        <taxon>Ecdysozoa</taxon>
        <taxon>Arthropoda</taxon>
        <taxon>Chelicerata</taxon>
        <taxon>Arachnida</taxon>
        <taxon>Acari</taxon>
        <taxon>Parasitiformes</taxon>
        <taxon>Mesostigmata</taxon>
        <taxon>Gamasina</taxon>
        <taxon>Dermanyssoidea</taxon>
        <taxon>Varroidae</taxon>
        <taxon>Varroa</taxon>
    </lineage>
</organism>
<dbReference type="PROSITE" id="PS01359">
    <property type="entry name" value="ZF_PHD_1"/>
    <property type="match status" value="1"/>
</dbReference>
<feature type="domain" description="PHD-type" evidence="5">
    <location>
        <begin position="168"/>
        <end position="219"/>
    </location>
</feature>
<dbReference type="Proteomes" id="UP000594260">
    <property type="component" value="Unplaced"/>
</dbReference>